<sequence length="249" mass="29402">MVNTRKYKYFFFMNSSVRGPFLPSYHEASVHWTTLYTQRLNNDVKLVGSTINCQPIFWLSDTANEMRHNPHVQSYVVATDKVGLQILRDDGTIFKCYESLQDVVWYSEVGASRAILEAGYTIDALMMKYTGVDWRNKGNWNCNDRQNPYDDFAYDGLMINPLEVLFVKMKSYQLESDWITSKMVATYERWQRNQGQESSDATWQHFINQGQFEGRPFRFICENEYVHPAPEYINTKGRFLLSRQRRLQQ</sequence>
<evidence type="ECO:0000313" key="2">
    <source>
        <dbReference type="Proteomes" id="UP001491310"/>
    </source>
</evidence>
<dbReference type="EMBL" id="JALJOT010000001">
    <property type="protein sequence ID" value="KAK9918451.1"/>
    <property type="molecule type" value="Genomic_DNA"/>
</dbReference>
<dbReference type="Proteomes" id="UP001491310">
    <property type="component" value="Unassembled WGS sequence"/>
</dbReference>
<comment type="caution">
    <text evidence="1">The sequence shown here is derived from an EMBL/GenBank/DDBJ whole genome shotgun (WGS) entry which is preliminary data.</text>
</comment>
<keyword evidence="2" id="KW-1185">Reference proteome</keyword>
<proteinExistence type="predicted"/>
<protein>
    <submittedName>
        <fullName evidence="1">Uncharacterized protein</fullName>
    </submittedName>
</protein>
<accession>A0ABR2Z3S9</accession>
<gene>
    <name evidence="1" type="ORF">WJX75_004177</name>
</gene>
<evidence type="ECO:0000313" key="1">
    <source>
        <dbReference type="EMBL" id="KAK9918451.1"/>
    </source>
</evidence>
<organism evidence="1 2">
    <name type="scientific">Coccomyxa subellipsoidea</name>
    <dbReference type="NCBI Taxonomy" id="248742"/>
    <lineage>
        <taxon>Eukaryota</taxon>
        <taxon>Viridiplantae</taxon>
        <taxon>Chlorophyta</taxon>
        <taxon>core chlorophytes</taxon>
        <taxon>Trebouxiophyceae</taxon>
        <taxon>Trebouxiophyceae incertae sedis</taxon>
        <taxon>Coccomyxaceae</taxon>
        <taxon>Coccomyxa</taxon>
    </lineage>
</organism>
<reference evidence="1 2" key="1">
    <citation type="journal article" date="2024" name="Nat. Commun.">
        <title>Phylogenomics reveals the evolutionary origins of lichenization in chlorophyte algae.</title>
        <authorList>
            <person name="Puginier C."/>
            <person name="Libourel C."/>
            <person name="Otte J."/>
            <person name="Skaloud P."/>
            <person name="Haon M."/>
            <person name="Grisel S."/>
            <person name="Petersen M."/>
            <person name="Berrin J.G."/>
            <person name="Delaux P.M."/>
            <person name="Dal Grande F."/>
            <person name="Keller J."/>
        </authorList>
    </citation>
    <scope>NUCLEOTIDE SEQUENCE [LARGE SCALE GENOMIC DNA]</scope>
    <source>
        <strain evidence="1 2">SAG 216-7</strain>
    </source>
</reference>
<name>A0ABR2Z3S9_9CHLO</name>